<keyword evidence="11" id="KW-1185">Reference proteome</keyword>
<organism evidence="10 11">
    <name type="scientific">Lithohypha guttulata</name>
    <dbReference type="NCBI Taxonomy" id="1690604"/>
    <lineage>
        <taxon>Eukaryota</taxon>
        <taxon>Fungi</taxon>
        <taxon>Dikarya</taxon>
        <taxon>Ascomycota</taxon>
        <taxon>Pezizomycotina</taxon>
        <taxon>Eurotiomycetes</taxon>
        <taxon>Chaetothyriomycetidae</taxon>
        <taxon>Chaetothyriales</taxon>
        <taxon>Trichomeriaceae</taxon>
        <taxon>Lithohypha</taxon>
    </lineage>
</organism>
<reference evidence="10 11" key="1">
    <citation type="submission" date="2023-08" db="EMBL/GenBank/DDBJ databases">
        <title>Black Yeasts Isolated from many extreme environments.</title>
        <authorList>
            <person name="Coleine C."/>
            <person name="Stajich J.E."/>
            <person name="Selbmann L."/>
        </authorList>
    </citation>
    <scope>NUCLEOTIDE SEQUENCE [LARGE SCALE GENOMIC DNA]</scope>
    <source>
        <strain evidence="10 11">CCFEE 5910</strain>
    </source>
</reference>
<dbReference type="InterPro" id="IPR036691">
    <property type="entry name" value="Endo/exonu/phosph_ase_sf"/>
</dbReference>
<feature type="region of interest" description="Disordered" evidence="8">
    <location>
        <begin position="1"/>
        <end position="26"/>
    </location>
</feature>
<dbReference type="GO" id="GO:0046872">
    <property type="term" value="F:metal ion binding"/>
    <property type="evidence" value="ECO:0007669"/>
    <property type="project" value="UniProtKB-KW"/>
</dbReference>
<dbReference type="EMBL" id="JAVRRJ010000005">
    <property type="protein sequence ID" value="KAK5084570.1"/>
    <property type="molecule type" value="Genomic_DNA"/>
</dbReference>
<dbReference type="Pfam" id="PF03372">
    <property type="entry name" value="Exo_endo_phos"/>
    <property type="match status" value="1"/>
</dbReference>
<feature type="binding site" evidence="6">
    <location>
        <position position="52"/>
    </location>
    <ligand>
        <name>Mg(2+)</name>
        <dbReference type="ChEBI" id="CHEBI:18420"/>
        <label>1</label>
    </ligand>
</feature>
<dbReference type="PROSITE" id="PS51435">
    <property type="entry name" value="AP_NUCLEASE_F1_4"/>
    <property type="match status" value="1"/>
</dbReference>
<keyword evidence="6" id="KW-0464">Manganese</keyword>
<dbReference type="GO" id="GO:0006284">
    <property type="term" value="P:base-excision repair"/>
    <property type="evidence" value="ECO:0007669"/>
    <property type="project" value="TreeGrafter"/>
</dbReference>
<feature type="binding site" evidence="6">
    <location>
        <position position="340"/>
    </location>
    <ligand>
        <name>Mg(2+)</name>
        <dbReference type="ChEBI" id="CHEBI:18420"/>
        <label>1</label>
    </ligand>
</feature>
<feature type="active site" description="Proton donor/acceptor" evidence="5">
    <location>
        <position position="234"/>
    </location>
</feature>
<feature type="compositionally biased region" description="Basic residues" evidence="8">
    <location>
        <begin position="1"/>
        <end position="10"/>
    </location>
</feature>
<evidence type="ECO:0000256" key="4">
    <source>
        <dbReference type="ARBA" id="ARBA00022842"/>
    </source>
</evidence>
<feature type="site" description="Transition state stabilizer" evidence="7">
    <location>
        <position position="236"/>
    </location>
</feature>
<dbReference type="InterPro" id="IPR005135">
    <property type="entry name" value="Endo/exonuclease/phosphatase"/>
</dbReference>
<evidence type="ECO:0000313" key="11">
    <source>
        <dbReference type="Proteomes" id="UP001309876"/>
    </source>
</evidence>
<comment type="similarity">
    <text evidence="1">Belongs to the DNA repair enzymes AP/ExoA family.</text>
</comment>
<evidence type="ECO:0000256" key="3">
    <source>
        <dbReference type="ARBA" id="ARBA00022801"/>
    </source>
</evidence>
<feature type="site" description="Interaction with DNA substrate" evidence="7">
    <location>
        <position position="340"/>
    </location>
</feature>
<feature type="site" description="Important for catalytic activity" evidence="7">
    <location>
        <position position="308"/>
    </location>
</feature>
<evidence type="ECO:0000256" key="5">
    <source>
        <dbReference type="PIRSR" id="PIRSR604808-1"/>
    </source>
</evidence>
<feature type="binding site" evidence="6">
    <location>
        <position position="339"/>
    </location>
    <ligand>
        <name>Mg(2+)</name>
        <dbReference type="ChEBI" id="CHEBI:18420"/>
        <label>1</label>
    </ligand>
</feature>
<keyword evidence="3" id="KW-0378">Hydrolase</keyword>
<sequence>MSPSAVKRKLSSSARSVSPPPLRRRTDAVQAQRAAQTESTNHSHKLNFYSWNVNGIGPLLQKQISFTPDATYPLRNFLKAHEWPHFLCLQEVKINRADTATQRRVELAANAGAQSDEPTYSTHFSLPRDKYNATGFSGKVHGTATLTRDDTLETAASVPDFDLEGRVLIHEFATIPLVVINGYWVNGTSNPYRNPDTGETQGTRHDHKLRFHKHMLDLCKSIEERRKSVLLLGDMNVAPTRIDGHPNLRTSPIQHVINRADFNLKFLDKDSETGLKGIDVFRHLHGEKKKYTYHGRGRPWGESCDRVDLIVASRKLVDDEAVVMDTDICDNPHDRGHSDHVPLWVSLDASTWLNQSESKVD</sequence>
<dbReference type="Proteomes" id="UP001309876">
    <property type="component" value="Unassembled WGS sequence"/>
</dbReference>
<evidence type="ECO:0000313" key="10">
    <source>
        <dbReference type="EMBL" id="KAK5084570.1"/>
    </source>
</evidence>
<dbReference type="AlphaFoldDB" id="A0AAN7YFP4"/>
<evidence type="ECO:0000256" key="2">
    <source>
        <dbReference type="ARBA" id="ARBA00022723"/>
    </source>
</evidence>
<evidence type="ECO:0000256" key="6">
    <source>
        <dbReference type="PIRSR" id="PIRSR604808-2"/>
    </source>
</evidence>
<evidence type="ECO:0000256" key="1">
    <source>
        <dbReference type="ARBA" id="ARBA00007092"/>
    </source>
</evidence>
<feature type="active site" evidence="5">
    <location>
        <position position="183"/>
    </location>
</feature>
<evidence type="ECO:0000256" key="8">
    <source>
        <dbReference type="SAM" id="MobiDB-lite"/>
    </source>
</evidence>
<protein>
    <recommendedName>
        <fullName evidence="9">Endonuclease/exonuclease/phosphatase domain-containing protein</fullName>
    </recommendedName>
</protein>
<dbReference type="PANTHER" id="PTHR22748">
    <property type="entry name" value="AP ENDONUCLEASE"/>
    <property type="match status" value="1"/>
</dbReference>
<dbReference type="GO" id="GO:0008311">
    <property type="term" value="F:double-stranded DNA 3'-5' DNA exonuclease activity"/>
    <property type="evidence" value="ECO:0007669"/>
    <property type="project" value="TreeGrafter"/>
</dbReference>
<proteinExistence type="inferred from homology"/>
<feature type="binding site" evidence="6">
    <location>
        <position position="91"/>
    </location>
    <ligand>
        <name>Mg(2+)</name>
        <dbReference type="ChEBI" id="CHEBI:18420"/>
        <label>1</label>
    </ligand>
</feature>
<keyword evidence="4 6" id="KW-0460">Magnesium</keyword>
<comment type="caution">
    <text evidence="10">The sequence shown here is derived from an EMBL/GenBank/DDBJ whole genome shotgun (WGS) entry which is preliminary data.</text>
</comment>
<dbReference type="GO" id="GO:0003906">
    <property type="term" value="F:DNA-(apurinic or apyrimidinic site) endonuclease activity"/>
    <property type="evidence" value="ECO:0007669"/>
    <property type="project" value="TreeGrafter"/>
</dbReference>
<comment type="cofactor">
    <cofactor evidence="6">
        <name>Mg(2+)</name>
        <dbReference type="ChEBI" id="CHEBI:18420"/>
    </cofactor>
    <cofactor evidence="6">
        <name>Mn(2+)</name>
        <dbReference type="ChEBI" id="CHEBI:29035"/>
    </cofactor>
    <text evidence="6">Probably binds two magnesium or manganese ions per subunit.</text>
</comment>
<evidence type="ECO:0000256" key="7">
    <source>
        <dbReference type="PIRSR" id="PIRSR604808-3"/>
    </source>
</evidence>
<gene>
    <name evidence="10" type="ORF">LTR05_005648</name>
</gene>
<feature type="binding site" evidence="6">
    <location>
        <position position="234"/>
    </location>
    <ligand>
        <name>Mg(2+)</name>
        <dbReference type="ChEBI" id="CHEBI:18420"/>
        <label>1</label>
    </ligand>
</feature>
<dbReference type="GO" id="GO:0008081">
    <property type="term" value="F:phosphoric diester hydrolase activity"/>
    <property type="evidence" value="ECO:0007669"/>
    <property type="project" value="TreeGrafter"/>
</dbReference>
<dbReference type="GO" id="GO:0005634">
    <property type="term" value="C:nucleus"/>
    <property type="evidence" value="ECO:0007669"/>
    <property type="project" value="TreeGrafter"/>
</dbReference>
<dbReference type="InterPro" id="IPR004808">
    <property type="entry name" value="AP_endonuc_1"/>
</dbReference>
<dbReference type="SUPFAM" id="SSF56219">
    <property type="entry name" value="DNase I-like"/>
    <property type="match status" value="1"/>
</dbReference>
<evidence type="ECO:0000259" key="9">
    <source>
        <dbReference type="Pfam" id="PF03372"/>
    </source>
</evidence>
<keyword evidence="2 6" id="KW-0479">Metal-binding</keyword>
<dbReference type="Gene3D" id="3.60.10.10">
    <property type="entry name" value="Endonuclease/exonuclease/phosphatase"/>
    <property type="match status" value="1"/>
</dbReference>
<feature type="active site" description="Proton acceptor" evidence="5">
    <location>
        <position position="340"/>
    </location>
</feature>
<name>A0AAN7YFP4_9EURO</name>
<accession>A0AAN7YFP4</accession>
<feature type="domain" description="Endonuclease/exonuclease/phosphatase" evidence="9">
    <location>
        <begin position="50"/>
        <end position="314"/>
    </location>
</feature>
<dbReference type="PANTHER" id="PTHR22748:SF14">
    <property type="entry name" value="ENDONUCLEASE_EXONUCLEASE_PHOSPHATASE DOMAIN-CONTAINING PROTEIN"/>
    <property type="match status" value="1"/>
</dbReference>
<feature type="binding site" evidence="6">
    <location>
        <position position="236"/>
    </location>
    <ligand>
        <name>Mg(2+)</name>
        <dbReference type="ChEBI" id="CHEBI:18420"/>
        <label>1</label>
    </ligand>
</feature>